<reference evidence="2" key="1">
    <citation type="journal article" date="2022" name="Mol. Ecol. Resour.">
        <title>The genomes of chicory, endive, great burdock and yacon provide insights into Asteraceae palaeo-polyploidization history and plant inulin production.</title>
        <authorList>
            <person name="Fan W."/>
            <person name="Wang S."/>
            <person name="Wang H."/>
            <person name="Wang A."/>
            <person name="Jiang F."/>
            <person name="Liu H."/>
            <person name="Zhao H."/>
            <person name="Xu D."/>
            <person name="Zhang Y."/>
        </authorList>
    </citation>
    <scope>NUCLEOTIDE SEQUENCE [LARGE SCALE GENOMIC DNA]</scope>
    <source>
        <strain evidence="2">cv. Punajuju</strain>
    </source>
</reference>
<proteinExistence type="predicted"/>
<reference evidence="1 2" key="2">
    <citation type="journal article" date="2022" name="Mol. Ecol. Resour.">
        <title>The genomes of chicory, endive, great burdock and yacon provide insights into Asteraceae paleo-polyploidization history and plant inulin production.</title>
        <authorList>
            <person name="Fan W."/>
            <person name="Wang S."/>
            <person name="Wang H."/>
            <person name="Wang A."/>
            <person name="Jiang F."/>
            <person name="Liu H."/>
            <person name="Zhao H."/>
            <person name="Xu D."/>
            <person name="Zhang Y."/>
        </authorList>
    </citation>
    <scope>NUCLEOTIDE SEQUENCE [LARGE SCALE GENOMIC DNA]</scope>
    <source>
        <strain evidence="2">cv. Punajuju</strain>
        <tissue evidence="1">Leaves</tissue>
    </source>
</reference>
<evidence type="ECO:0000313" key="2">
    <source>
        <dbReference type="Proteomes" id="UP001055811"/>
    </source>
</evidence>
<dbReference type="EMBL" id="CM042012">
    <property type="protein sequence ID" value="KAI3750779.1"/>
    <property type="molecule type" value="Genomic_DNA"/>
</dbReference>
<protein>
    <submittedName>
        <fullName evidence="1">Uncharacterized protein</fullName>
    </submittedName>
</protein>
<name>A0ACB9DVS2_CICIN</name>
<dbReference type="Proteomes" id="UP001055811">
    <property type="component" value="Linkage Group LG04"/>
</dbReference>
<organism evidence="1 2">
    <name type="scientific">Cichorium intybus</name>
    <name type="common">Chicory</name>
    <dbReference type="NCBI Taxonomy" id="13427"/>
    <lineage>
        <taxon>Eukaryota</taxon>
        <taxon>Viridiplantae</taxon>
        <taxon>Streptophyta</taxon>
        <taxon>Embryophyta</taxon>
        <taxon>Tracheophyta</taxon>
        <taxon>Spermatophyta</taxon>
        <taxon>Magnoliopsida</taxon>
        <taxon>eudicotyledons</taxon>
        <taxon>Gunneridae</taxon>
        <taxon>Pentapetalae</taxon>
        <taxon>asterids</taxon>
        <taxon>campanulids</taxon>
        <taxon>Asterales</taxon>
        <taxon>Asteraceae</taxon>
        <taxon>Cichorioideae</taxon>
        <taxon>Cichorieae</taxon>
        <taxon>Cichoriinae</taxon>
        <taxon>Cichorium</taxon>
    </lineage>
</organism>
<evidence type="ECO:0000313" key="1">
    <source>
        <dbReference type="EMBL" id="KAI3750779.1"/>
    </source>
</evidence>
<keyword evidence="2" id="KW-1185">Reference proteome</keyword>
<sequence length="402" mass="45010">MNGQKWTYTNTPVCLQRSSKNQLNDMGVSRAMSSSIPSNLEGKYKKPPVISEKDLSNTLFTSQNQMVSVNSISSTDTISFQVNQMSNFVNSQPGQTDDISWSAESLKDLIDFPENVAGNALIPAGDHGRGTDWQKWADQLMSVDDNIDSNWSDIMADVDVPTLDTTKQMQIIPRPIVPSVEVCPVSSPSSTGPSIKPRMRWTPELHESFVEAVNQLGGSERATPKGVLKLMNIETLTIYHVKSHLQKYRTARYKPELSEGTSEKKSTSIDDMVSMDIKSKSLGFTDALKLQMEVQKQLHEQLEIQRNLQLRIEEQGKYLQMMFEQQRKMENGRLKASSSNPDEDDPETEKAKASNHDDRCVSDKDTDKSKEKSTSEIEVPDVNNGCSPRPSKRARPDEASMS</sequence>
<comment type="caution">
    <text evidence="1">The sequence shown here is derived from an EMBL/GenBank/DDBJ whole genome shotgun (WGS) entry which is preliminary data.</text>
</comment>
<accession>A0ACB9DVS2</accession>
<gene>
    <name evidence="1" type="ORF">L2E82_21595</name>
</gene>